<dbReference type="Pfam" id="PF16317">
    <property type="entry name" value="Glyco_hydro_99"/>
    <property type="match status" value="1"/>
</dbReference>
<keyword evidence="2 8" id="KW-0812">Transmembrane</keyword>
<evidence type="ECO:0000256" key="8">
    <source>
        <dbReference type="SAM" id="Phobius"/>
    </source>
</evidence>
<keyword evidence="4" id="KW-0735">Signal-anchor</keyword>
<dbReference type="EMBL" id="CADCWP010000135">
    <property type="protein sequence ID" value="CAA9572295.1"/>
    <property type="molecule type" value="Genomic_DNA"/>
</dbReference>
<keyword evidence="3" id="KW-0378">Hydrolase</keyword>
<protein>
    <submittedName>
        <fullName evidence="10">GH99</fullName>
    </submittedName>
</protein>
<evidence type="ECO:0000313" key="10">
    <source>
        <dbReference type="EMBL" id="CAA9572295.1"/>
    </source>
</evidence>
<evidence type="ECO:0000256" key="7">
    <source>
        <dbReference type="ARBA" id="ARBA00023136"/>
    </source>
</evidence>
<evidence type="ECO:0000256" key="4">
    <source>
        <dbReference type="ARBA" id="ARBA00022968"/>
    </source>
</evidence>
<keyword evidence="5 8" id="KW-1133">Transmembrane helix</keyword>
<keyword evidence="7 8" id="KW-0472">Membrane</keyword>
<dbReference type="GO" id="GO:0004559">
    <property type="term" value="F:alpha-mannosidase activity"/>
    <property type="evidence" value="ECO:0007669"/>
    <property type="project" value="TreeGrafter"/>
</dbReference>
<name>A0A6J4V8J1_9DEIN</name>
<evidence type="ECO:0000256" key="9">
    <source>
        <dbReference type="SAM" id="SignalP"/>
    </source>
</evidence>
<dbReference type="PANTHER" id="PTHR13572:SF4">
    <property type="entry name" value="RE57134P"/>
    <property type="match status" value="1"/>
</dbReference>
<evidence type="ECO:0000256" key="5">
    <source>
        <dbReference type="ARBA" id="ARBA00022989"/>
    </source>
</evidence>
<evidence type="ECO:0000256" key="1">
    <source>
        <dbReference type="ARBA" id="ARBA00004323"/>
    </source>
</evidence>
<reference evidence="10" key="1">
    <citation type="submission" date="2020-02" db="EMBL/GenBank/DDBJ databases">
        <authorList>
            <person name="Meier V. D."/>
        </authorList>
    </citation>
    <scope>NUCLEOTIDE SEQUENCE</scope>
    <source>
        <strain evidence="10">AVDCRST_MAG86</strain>
    </source>
</reference>
<dbReference type="AlphaFoldDB" id="A0A6J4V8J1"/>
<evidence type="ECO:0000256" key="2">
    <source>
        <dbReference type="ARBA" id="ARBA00022692"/>
    </source>
</evidence>
<evidence type="ECO:0000256" key="6">
    <source>
        <dbReference type="ARBA" id="ARBA00023034"/>
    </source>
</evidence>
<organism evidence="10">
    <name type="scientific">uncultured Truepera sp</name>
    <dbReference type="NCBI Taxonomy" id="543023"/>
    <lineage>
        <taxon>Bacteria</taxon>
        <taxon>Thermotogati</taxon>
        <taxon>Deinococcota</taxon>
        <taxon>Deinococci</taxon>
        <taxon>Trueperales</taxon>
        <taxon>Trueperaceae</taxon>
        <taxon>Truepera</taxon>
        <taxon>environmental samples</taxon>
    </lineage>
</organism>
<keyword evidence="6" id="KW-0333">Golgi apparatus</keyword>
<feature type="signal peptide" evidence="9">
    <location>
        <begin position="1"/>
        <end position="44"/>
    </location>
</feature>
<dbReference type="PANTHER" id="PTHR13572">
    <property type="entry name" value="ENDO-ALPHA-1,2-MANNOSIDASE"/>
    <property type="match status" value="1"/>
</dbReference>
<evidence type="ECO:0000256" key="3">
    <source>
        <dbReference type="ARBA" id="ARBA00022801"/>
    </source>
</evidence>
<gene>
    <name evidence="10" type="ORF">AVDCRST_MAG86-1791</name>
</gene>
<keyword evidence="9" id="KW-0732">Signal</keyword>
<dbReference type="InterPro" id="IPR026071">
    <property type="entry name" value="Glyco_Hydrolase_99"/>
</dbReference>
<feature type="chain" id="PRO_5027103717" evidence="9">
    <location>
        <begin position="45"/>
        <end position="385"/>
    </location>
</feature>
<dbReference type="Gene3D" id="3.20.20.80">
    <property type="entry name" value="Glycosidases"/>
    <property type="match status" value="1"/>
</dbReference>
<feature type="transmembrane region" description="Helical" evidence="8">
    <location>
        <begin position="353"/>
        <end position="373"/>
    </location>
</feature>
<sequence>MARRFCTKCYGSAPSKGGGRRALRTLLGAAALLLSQALPGPAEASSVLGTRDPVPLMAYYYIWFDETSWDRAKTDYSLLGRYSSDDRVVMEQHVRWAKEAGIGGFIVSWKSTEVLNRRLEQLLEVAAANDFFVSVIYQGLDFYRKPLPVARVARDLEGFAQRYAGHLALKMYSRPLVIWSGTWEFSTQEVEGVSRNLRDRLLLLASERNVEGYLRLAEFVDGNAYYWSSVNPDTFPDYQGKLGAMGRAVHEHDGLWVAPAAPGFDARLIGGTTVVERKEGETLRQQLNAAMRSAPDAIGLISWNEFSENSHIEPSETYGDQALELLSDRKLSVTQTFAVDSSDPGTTAPRNPYGLFAVGALGLFIVGSFALAIGRHLGGAPKGEV</sequence>
<comment type="subcellular location">
    <subcellularLocation>
        <location evidence="1">Golgi apparatus membrane</location>
        <topology evidence="1">Single-pass type II membrane protein</topology>
    </subcellularLocation>
</comment>
<proteinExistence type="predicted"/>
<accession>A0A6J4V8J1</accession>